<evidence type="ECO:0000256" key="10">
    <source>
        <dbReference type="ARBA" id="ARBA00065474"/>
    </source>
</evidence>
<keyword evidence="7" id="KW-0007">Acetylation</keyword>
<reference evidence="15" key="1">
    <citation type="submission" date="2025-08" db="UniProtKB">
        <authorList>
            <consortium name="RefSeq"/>
        </authorList>
    </citation>
    <scope>IDENTIFICATION</scope>
    <source>
        <tissue evidence="15">Liver</tissue>
    </source>
</reference>
<evidence type="ECO:0000256" key="9">
    <source>
        <dbReference type="ARBA" id="ARBA00058720"/>
    </source>
</evidence>
<dbReference type="Gene3D" id="2.30.29.30">
    <property type="entry name" value="Pleckstrin-homology domain (PH domain)/Phosphotyrosine-binding domain (PTB)"/>
    <property type="match status" value="1"/>
</dbReference>
<dbReference type="PROSITE" id="PS50196">
    <property type="entry name" value="RANBD1"/>
    <property type="match status" value="1"/>
</dbReference>
<evidence type="ECO:0000256" key="12">
    <source>
        <dbReference type="SAM" id="MobiDB-lite"/>
    </source>
</evidence>
<evidence type="ECO:0000313" key="15">
    <source>
        <dbReference type="RefSeq" id="XP_030875776.1"/>
    </source>
</evidence>
<feature type="domain" description="RanBD1" evidence="13">
    <location>
        <begin position="362"/>
        <end position="443"/>
    </location>
</feature>
<keyword evidence="5" id="KW-0597">Phosphoprotein</keyword>
<protein>
    <recommendedName>
        <fullName evidence="11">Ran-binding protein 3</fullName>
    </recommendedName>
</protein>
<evidence type="ECO:0000256" key="4">
    <source>
        <dbReference type="ARBA" id="ARBA00022490"/>
    </source>
</evidence>
<evidence type="ECO:0000256" key="1">
    <source>
        <dbReference type="ARBA" id="ARBA00004123"/>
    </source>
</evidence>
<dbReference type="GO" id="GO:0005634">
    <property type="term" value="C:nucleus"/>
    <property type="evidence" value="ECO:0007669"/>
    <property type="project" value="UniProtKB-SubCell"/>
</dbReference>
<dbReference type="Pfam" id="PF00638">
    <property type="entry name" value="Ran_BP1"/>
    <property type="match status" value="1"/>
</dbReference>
<keyword evidence="8" id="KW-0539">Nucleus</keyword>
<evidence type="ECO:0000256" key="3">
    <source>
        <dbReference type="ARBA" id="ARBA00022448"/>
    </source>
</evidence>
<feature type="compositionally biased region" description="Low complexity" evidence="12">
    <location>
        <begin position="324"/>
        <end position="339"/>
    </location>
</feature>
<dbReference type="InterPro" id="IPR011993">
    <property type="entry name" value="PH-like_dom_sf"/>
</dbReference>
<evidence type="ECO:0000256" key="5">
    <source>
        <dbReference type="ARBA" id="ARBA00022553"/>
    </source>
</evidence>
<organism evidence="14 15">
    <name type="scientific">Leptonychotes weddellii</name>
    <name type="common">Weddell seal</name>
    <name type="synonym">Otaria weddellii</name>
    <dbReference type="NCBI Taxonomy" id="9713"/>
    <lineage>
        <taxon>Eukaryota</taxon>
        <taxon>Metazoa</taxon>
        <taxon>Chordata</taxon>
        <taxon>Craniata</taxon>
        <taxon>Vertebrata</taxon>
        <taxon>Euteleostomi</taxon>
        <taxon>Mammalia</taxon>
        <taxon>Eutheria</taxon>
        <taxon>Laurasiatheria</taxon>
        <taxon>Carnivora</taxon>
        <taxon>Caniformia</taxon>
        <taxon>Pinnipedia</taxon>
        <taxon>Phocidae</taxon>
        <taxon>Monachinae</taxon>
        <taxon>Lobodontini</taxon>
        <taxon>Leptonychotes</taxon>
    </lineage>
</organism>
<feature type="compositionally biased region" description="Low complexity" evidence="12">
    <location>
        <begin position="69"/>
        <end position="78"/>
    </location>
</feature>
<dbReference type="SMART" id="SM00160">
    <property type="entry name" value="RanBD"/>
    <property type="match status" value="1"/>
</dbReference>
<dbReference type="GO" id="GO:0005737">
    <property type="term" value="C:cytoplasm"/>
    <property type="evidence" value="ECO:0007669"/>
    <property type="project" value="UniProtKB-SubCell"/>
</dbReference>
<feature type="compositionally biased region" description="Basic and acidic residues" evidence="12">
    <location>
        <begin position="1"/>
        <end position="10"/>
    </location>
</feature>
<name>A0A7F8Q5I0_LEPWE</name>
<evidence type="ECO:0000313" key="14">
    <source>
        <dbReference type="Proteomes" id="UP000245341"/>
    </source>
</evidence>
<dbReference type="PANTHER" id="PTHR23138:SF91">
    <property type="entry name" value="RAN-BINDING PROTEIN 3"/>
    <property type="match status" value="1"/>
</dbReference>
<dbReference type="FunFam" id="2.30.29.30:FF:000106">
    <property type="entry name" value="ran-binding protein 3 isoform X2"/>
    <property type="match status" value="1"/>
</dbReference>
<dbReference type="CTD" id="8498"/>
<sequence length="542" mass="57340">MADLANEEKPAIAPPVFVFQKDKGQKSSAEQKDLSDSGEEPRGEAEAPHHGTGHPESAGEHALEPPAPASASASTPEAQLLPFPRELAGRPAGGSSPEGGEDSDREDGNYCPPIKRERTSSLTQFPPSQSVSKNNVFMPSTFCEPSAGNSDSEPEEKSSGFRLKPPTLIHGQAPSAGLPSQKPKEQQRSVLRPAVLQAPQPKALSQTAVPSSGTNGVSIPADCTGAVTATSPDNPARRSPSDEVRALELTNENTEVADMENAGHPSSETPTATNYFLQYISSSLDNSTNSADTASSKFVFGQNMSERVLSPPKLNEVSSDATRENAAAESGSESSSQEATPEKESLAESAAAYTKATARKCLLEKVEVITGEEAESNVLQIQCKLFVFDKASQSWVERGRGLLRLNDMASTDDGTLQSRLVMRTQGSLRLILNTKLWAQMQIDKASEKSIRITAMDTEDQGVKVFLISASSKDTGQLYAALHHRILALRSRVEQEQEAKMPAPEPGAAPSNEDDSDEDVLAPSGATGGGAGEEGEGQTAGST</sequence>
<comment type="subunit">
    <text evidence="10">Interacts with CHC1 in a Ran-stimulated manner. Interacts with XPO1. Interacts (via its C-terminal R domain) with SMAD2 (dephosphorylated form via its MH1 and MH2 domains); the interaction results in the nuclear export of SMAD2 and termination of the TGF-beta signaling. Interacts (via its C-terminal R domain) with SMAD3 (dephosphorylated form via its MH1 domain); the interaction results in the nuclear export of SMAD3 and termination of the TGF-beta signaling.</text>
</comment>
<dbReference type="GeneID" id="102746942"/>
<evidence type="ECO:0000256" key="8">
    <source>
        <dbReference type="ARBA" id="ARBA00023242"/>
    </source>
</evidence>
<dbReference type="InterPro" id="IPR000156">
    <property type="entry name" value="Ran_bind_dom"/>
</dbReference>
<dbReference type="PANTHER" id="PTHR23138">
    <property type="entry name" value="RAN BINDING PROTEIN"/>
    <property type="match status" value="1"/>
</dbReference>
<dbReference type="CDD" id="cd13180">
    <property type="entry name" value="RanBD_RanBP3"/>
    <property type="match status" value="1"/>
</dbReference>
<feature type="compositionally biased region" description="Polar residues" evidence="12">
    <location>
        <begin position="120"/>
        <end position="138"/>
    </location>
</feature>
<evidence type="ECO:0000256" key="7">
    <source>
        <dbReference type="ARBA" id="ARBA00022990"/>
    </source>
</evidence>
<dbReference type="Proteomes" id="UP000245341">
    <property type="component" value="Unplaced"/>
</dbReference>
<feature type="compositionally biased region" description="Basic and acidic residues" evidence="12">
    <location>
        <begin position="235"/>
        <end position="246"/>
    </location>
</feature>
<feature type="region of interest" description="Disordered" evidence="12">
    <location>
        <begin position="309"/>
        <end position="348"/>
    </location>
</feature>
<keyword evidence="3" id="KW-0813">Transport</keyword>
<feature type="compositionally biased region" description="Polar residues" evidence="12">
    <location>
        <begin position="203"/>
        <end position="217"/>
    </location>
</feature>
<evidence type="ECO:0000256" key="11">
    <source>
        <dbReference type="ARBA" id="ARBA00072605"/>
    </source>
</evidence>
<dbReference type="GO" id="GO:0006611">
    <property type="term" value="P:protein export from nucleus"/>
    <property type="evidence" value="ECO:0007669"/>
    <property type="project" value="TreeGrafter"/>
</dbReference>
<feature type="compositionally biased region" description="Basic and acidic residues" evidence="12">
    <location>
        <begin position="20"/>
        <end position="49"/>
    </location>
</feature>
<dbReference type="RefSeq" id="XP_030875776.1">
    <property type="nucleotide sequence ID" value="XM_031019916.1"/>
</dbReference>
<dbReference type="AlphaFoldDB" id="A0A7F8Q5I0"/>
<comment type="subcellular location">
    <subcellularLocation>
        <location evidence="2">Cytoplasm</location>
    </subcellularLocation>
    <subcellularLocation>
        <location evidence="1">Nucleus</location>
    </subcellularLocation>
</comment>
<evidence type="ECO:0000256" key="6">
    <source>
        <dbReference type="ARBA" id="ARBA00022927"/>
    </source>
</evidence>
<dbReference type="InterPro" id="IPR045255">
    <property type="entry name" value="RanBP1-like"/>
</dbReference>
<gene>
    <name evidence="15" type="primary">RANBP3</name>
</gene>
<evidence type="ECO:0000259" key="13">
    <source>
        <dbReference type="PROSITE" id="PS50196"/>
    </source>
</evidence>
<feature type="region of interest" description="Disordered" evidence="12">
    <location>
        <begin position="1"/>
        <end position="247"/>
    </location>
</feature>
<keyword evidence="4" id="KW-0963">Cytoplasm</keyword>
<proteinExistence type="predicted"/>
<evidence type="ECO:0000256" key="2">
    <source>
        <dbReference type="ARBA" id="ARBA00004496"/>
    </source>
</evidence>
<keyword evidence="14" id="KW-1185">Reference proteome</keyword>
<accession>A0A7F8Q5I0</accession>
<feature type="region of interest" description="Disordered" evidence="12">
    <location>
        <begin position="492"/>
        <end position="542"/>
    </location>
</feature>
<dbReference type="SUPFAM" id="SSF50729">
    <property type="entry name" value="PH domain-like"/>
    <property type="match status" value="1"/>
</dbReference>
<keyword evidence="6" id="KW-0653">Protein transport</keyword>
<comment type="function">
    <text evidence="9">Acts as a cofactor for XPO1/CRM1-mediated nuclear export, perhaps as export complex scaffolding protein. Bound to XPO1/CRM1, stabilizes the XPO1/CRM1-cargo interaction. In the absence of Ran-bound GTP prevents binding of XPO1/CRM1 to the nuclear pore complex. Binds to CHC1/RCC1 and increases the guanine nucleotide exchange activity of CHC1/RCC1. Recruits XPO1/CRM1 to CHC1/RCC1 in a Ran-dependent manner. Negative regulator of TGF-beta signaling through interaction with the R-SMAD proteins, SMAD2 and SMAD3, and mediating their nuclear export.</text>
</comment>